<dbReference type="SUPFAM" id="SSF52047">
    <property type="entry name" value="RNI-like"/>
    <property type="match status" value="1"/>
</dbReference>
<evidence type="ECO:0000256" key="2">
    <source>
        <dbReference type="SAM" id="MobiDB-lite"/>
    </source>
</evidence>
<accession>A0A8T0K2D3</accession>
<reference evidence="4 5" key="1">
    <citation type="submission" date="2020-05" db="EMBL/GenBank/DDBJ databases">
        <title>Vigna angularis (adzuki bean) Var. LongXiaoDou No. 4 denovo assembly.</title>
        <authorList>
            <person name="Xiang H."/>
        </authorList>
    </citation>
    <scope>NUCLEOTIDE SEQUENCE [LARGE SCALE GENOMIC DNA]</scope>
    <source>
        <tissue evidence="4">Leaf</tissue>
    </source>
</reference>
<feature type="domain" description="Disease resistance protein At4g27190-like leucine-rich repeats" evidence="3">
    <location>
        <begin position="3"/>
        <end position="128"/>
    </location>
</feature>
<feature type="region of interest" description="Disordered" evidence="2">
    <location>
        <begin position="262"/>
        <end position="283"/>
    </location>
</feature>
<dbReference type="Gene3D" id="3.80.10.10">
    <property type="entry name" value="Ribonuclease Inhibitor"/>
    <property type="match status" value="1"/>
</dbReference>
<dbReference type="EMBL" id="JABFOF010000007">
    <property type="protein sequence ID" value="KAG2391274.1"/>
    <property type="molecule type" value="Genomic_DNA"/>
</dbReference>
<evidence type="ECO:0000256" key="1">
    <source>
        <dbReference type="ARBA" id="ARBA00022821"/>
    </source>
</evidence>
<dbReference type="Pfam" id="PF23247">
    <property type="entry name" value="LRR_RPS2"/>
    <property type="match status" value="2"/>
</dbReference>
<evidence type="ECO:0000259" key="3">
    <source>
        <dbReference type="Pfam" id="PF23247"/>
    </source>
</evidence>
<dbReference type="AlphaFoldDB" id="A0A8T0K2D3"/>
<name>A0A8T0K2D3_PHAAN</name>
<evidence type="ECO:0000313" key="5">
    <source>
        <dbReference type="Proteomes" id="UP000743370"/>
    </source>
</evidence>
<keyword evidence="1" id="KW-0611">Plant defense</keyword>
<sequence length="308" mass="35858">MPNLENLRLSNIGSYRKMWDEKWRVPFFSENLKYLIEDEYHNHTESLFSSSTARELTKLKLLDIQSCPALVQIFVQQEKVTFPNLGTLLINDMSGLRTIWNNLPVVVAKELQQLQVLEISRSINIENIVVKSQSGGALGKHQNKSHPFFKKFEENTDDDAVFMKVKENKDDDAIEVVFIKLKELYLENLPKLRIFCKESDNFNFPALEKVHVIGCPKMKTFCPGILITPSLSNVRIGRREEDLRWHDDLNTTLKIFHMELQSNTDERRESSDSEEKPANLATSREELKTVMLLLRKELKHRKIEKGEQ</sequence>
<gene>
    <name evidence="4" type="ORF">HKW66_Vig0129650</name>
</gene>
<feature type="compositionally biased region" description="Basic and acidic residues" evidence="2">
    <location>
        <begin position="264"/>
        <end position="283"/>
    </location>
</feature>
<protein>
    <recommendedName>
        <fullName evidence="3">Disease resistance protein At4g27190-like leucine-rich repeats domain-containing protein</fullName>
    </recommendedName>
</protein>
<dbReference type="InterPro" id="IPR050905">
    <property type="entry name" value="Plant_NBS-LRR"/>
</dbReference>
<comment type="caution">
    <text evidence="4">The sequence shown here is derived from an EMBL/GenBank/DDBJ whole genome shotgun (WGS) entry which is preliminary data.</text>
</comment>
<dbReference type="Proteomes" id="UP000743370">
    <property type="component" value="Unassembled WGS sequence"/>
</dbReference>
<feature type="domain" description="Disease resistance protein At4g27190-like leucine-rich repeats" evidence="3">
    <location>
        <begin position="168"/>
        <end position="222"/>
    </location>
</feature>
<proteinExistence type="predicted"/>
<dbReference type="PANTHER" id="PTHR33463">
    <property type="entry name" value="NB-ARC DOMAIN-CONTAINING PROTEIN-RELATED"/>
    <property type="match status" value="1"/>
</dbReference>
<dbReference type="InterPro" id="IPR032675">
    <property type="entry name" value="LRR_dom_sf"/>
</dbReference>
<organism evidence="4 5">
    <name type="scientific">Phaseolus angularis</name>
    <name type="common">Azuki bean</name>
    <name type="synonym">Vigna angularis</name>
    <dbReference type="NCBI Taxonomy" id="3914"/>
    <lineage>
        <taxon>Eukaryota</taxon>
        <taxon>Viridiplantae</taxon>
        <taxon>Streptophyta</taxon>
        <taxon>Embryophyta</taxon>
        <taxon>Tracheophyta</taxon>
        <taxon>Spermatophyta</taxon>
        <taxon>Magnoliopsida</taxon>
        <taxon>eudicotyledons</taxon>
        <taxon>Gunneridae</taxon>
        <taxon>Pentapetalae</taxon>
        <taxon>rosids</taxon>
        <taxon>fabids</taxon>
        <taxon>Fabales</taxon>
        <taxon>Fabaceae</taxon>
        <taxon>Papilionoideae</taxon>
        <taxon>50 kb inversion clade</taxon>
        <taxon>NPAAA clade</taxon>
        <taxon>indigoferoid/millettioid clade</taxon>
        <taxon>Phaseoleae</taxon>
        <taxon>Vigna</taxon>
    </lineage>
</organism>
<evidence type="ECO:0000313" key="4">
    <source>
        <dbReference type="EMBL" id="KAG2391274.1"/>
    </source>
</evidence>
<dbReference type="InterPro" id="IPR057135">
    <property type="entry name" value="At4g27190-like_LRR"/>
</dbReference>